<accession>A0A932A872</accession>
<comment type="caution">
    <text evidence="3">The sequence shown here is derived from an EMBL/GenBank/DDBJ whole genome shotgun (WGS) entry which is preliminary data.</text>
</comment>
<dbReference type="AlphaFoldDB" id="A0A932A872"/>
<protein>
    <submittedName>
        <fullName evidence="3">Type II toxin-antitoxin system RelE/ParE family toxin</fullName>
    </submittedName>
</protein>
<dbReference type="InterPro" id="IPR035093">
    <property type="entry name" value="RelE/ParE_toxin_dom_sf"/>
</dbReference>
<dbReference type="Pfam" id="PF05016">
    <property type="entry name" value="ParE_toxin"/>
    <property type="match status" value="1"/>
</dbReference>
<name>A0A932A872_9BACT</name>
<dbReference type="PANTHER" id="PTHR35601:SF1">
    <property type="entry name" value="TOXIN RELE"/>
    <property type="match status" value="1"/>
</dbReference>
<dbReference type="Proteomes" id="UP000779809">
    <property type="component" value="Unassembled WGS sequence"/>
</dbReference>
<sequence length="88" mass="10564">MAWTVRVEPRALRELERLDRSAQVRILRFLKERVEGSSDPRSSGKPVRGELGELWRYRLGDYRIVCRLEDKILVVFVLRVAHRRDIYR</sequence>
<reference evidence="3" key="1">
    <citation type="submission" date="2020-07" db="EMBL/GenBank/DDBJ databases">
        <title>Huge and variable diversity of episymbiotic CPR bacteria and DPANN archaea in groundwater ecosystems.</title>
        <authorList>
            <person name="He C.Y."/>
            <person name="Keren R."/>
            <person name="Whittaker M."/>
            <person name="Farag I.F."/>
            <person name="Doudna J."/>
            <person name="Cate J.H.D."/>
            <person name="Banfield J.F."/>
        </authorList>
    </citation>
    <scope>NUCLEOTIDE SEQUENCE</scope>
    <source>
        <strain evidence="3">NC_groundwater_580_Pr5_B-0.1um_64_19</strain>
    </source>
</reference>
<dbReference type="SUPFAM" id="SSF143011">
    <property type="entry name" value="RelE-like"/>
    <property type="match status" value="1"/>
</dbReference>
<evidence type="ECO:0000313" key="3">
    <source>
        <dbReference type="EMBL" id="MBI2677941.1"/>
    </source>
</evidence>
<gene>
    <name evidence="3" type="ORF">HYX28_04090</name>
</gene>
<organism evidence="3 4">
    <name type="scientific">Candidatus Korobacter versatilis</name>
    <dbReference type="NCBI Taxonomy" id="658062"/>
    <lineage>
        <taxon>Bacteria</taxon>
        <taxon>Pseudomonadati</taxon>
        <taxon>Acidobacteriota</taxon>
        <taxon>Terriglobia</taxon>
        <taxon>Terriglobales</taxon>
        <taxon>Candidatus Korobacteraceae</taxon>
        <taxon>Candidatus Korobacter</taxon>
    </lineage>
</organism>
<dbReference type="Gene3D" id="3.30.2310.20">
    <property type="entry name" value="RelE-like"/>
    <property type="match status" value="1"/>
</dbReference>
<dbReference type="EMBL" id="JACPNR010000005">
    <property type="protein sequence ID" value="MBI2677941.1"/>
    <property type="molecule type" value="Genomic_DNA"/>
</dbReference>
<evidence type="ECO:0000256" key="2">
    <source>
        <dbReference type="ARBA" id="ARBA00022649"/>
    </source>
</evidence>
<keyword evidence="2" id="KW-1277">Toxin-antitoxin system</keyword>
<proteinExistence type="inferred from homology"/>
<evidence type="ECO:0000256" key="1">
    <source>
        <dbReference type="ARBA" id="ARBA00006226"/>
    </source>
</evidence>
<dbReference type="PANTHER" id="PTHR35601">
    <property type="entry name" value="TOXIN RELE"/>
    <property type="match status" value="1"/>
</dbReference>
<evidence type="ECO:0000313" key="4">
    <source>
        <dbReference type="Proteomes" id="UP000779809"/>
    </source>
</evidence>
<dbReference type="InterPro" id="IPR007712">
    <property type="entry name" value="RelE/ParE_toxin"/>
</dbReference>
<comment type="similarity">
    <text evidence="1">Belongs to the RelE toxin family.</text>
</comment>